<dbReference type="NCBIfam" id="NF047859">
    <property type="entry name" value="StressCuResBhsA"/>
    <property type="match status" value="1"/>
</dbReference>
<gene>
    <name evidence="4" type="ORF">GRH90_15135</name>
</gene>
<evidence type="ECO:0000256" key="2">
    <source>
        <dbReference type="SAM" id="SignalP"/>
    </source>
</evidence>
<proteinExistence type="predicted"/>
<evidence type="ECO:0000313" key="5">
    <source>
        <dbReference type="Proteomes" id="UP000461443"/>
    </source>
</evidence>
<dbReference type="InterPro" id="IPR010854">
    <property type="entry name" value="YdgH/BhsA/McbA-like_dom"/>
</dbReference>
<evidence type="ECO:0000256" key="1">
    <source>
        <dbReference type="ARBA" id="ARBA00022729"/>
    </source>
</evidence>
<reference evidence="4 5" key="1">
    <citation type="submission" date="2019-12" db="EMBL/GenBank/DDBJ databases">
        <authorList>
            <person name="Lee S.D."/>
        </authorList>
    </citation>
    <scope>NUCLEOTIDE SEQUENCE [LARGE SCALE GENOMIC DNA]</scope>
    <source>
        <strain evidence="4 5">SAP-6</strain>
    </source>
</reference>
<dbReference type="AlphaFoldDB" id="A0A845SLF8"/>
<dbReference type="SUPFAM" id="SSF159871">
    <property type="entry name" value="YdgH-like"/>
    <property type="match status" value="1"/>
</dbReference>
<dbReference type="Proteomes" id="UP000461443">
    <property type="component" value="Unassembled WGS sequence"/>
</dbReference>
<feature type="chain" id="PRO_5032646090" evidence="2">
    <location>
        <begin position="23"/>
        <end position="85"/>
    </location>
</feature>
<dbReference type="InterPro" id="IPR025543">
    <property type="entry name" value="Dodecin-like"/>
</dbReference>
<evidence type="ECO:0000259" key="3">
    <source>
        <dbReference type="Pfam" id="PF07338"/>
    </source>
</evidence>
<dbReference type="EMBL" id="WUBS01000010">
    <property type="protein sequence ID" value="NDL64077.1"/>
    <property type="molecule type" value="Genomic_DNA"/>
</dbReference>
<protein>
    <submittedName>
        <fullName evidence="4">DUF1471 domain-containing protein</fullName>
    </submittedName>
</protein>
<feature type="signal peptide" evidence="2">
    <location>
        <begin position="1"/>
        <end position="22"/>
    </location>
</feature>
<feature type="domain" description="YdgH/BhsA/McbA-like" evidence="3">
    <location>
        <begin position="34"/>
        <end position="85"/>
    </location>
</feature>
<keyword evidence="5" id="KW-1185">Reference proteome</keyword>
<keyword evidence="1 2" id="KW-0732">Signal</keyword>
<sequence>MKNLTLAIAAIVLSTVSIGSFAAQEVTSRPAGQQSIGVVSSTTTSTLTDLESQLAAKADAADATSYRIIAAGGNDTLRGSAELYK</sequence>
<dbReference type="RefSeq" id="WP_162366793.1">
    <property type="nucleotide sequence ID" value="NZ_WUBS01000010.1"/>
</dbReference>
<dbReference type="InterPro" id="IPR036275">
    <property type="entry name" value="YdgH-like_sf"/>
</dbReference>
<reference evidence="4 5" key="2">
    <citation type="submission" date="2020-02" db="EMBL/GenBank/DDBJ databases">
        <title>The new genus of Enterobacteriales.</title>
        <authorList>
            <person name="Kim I.S."/>
        </authorList>
    </citation>
    <scope>NUCLEOTIDE SEQUENCE [LARGE SCALE GENOMIC DNA]</scope>
    <source>
        <strain evidence="4 5">SAP-6</strain>
    </source>
</reference>
<evidence type="ECO:0000313" key="4">
    <source>
        <dbReference type="EMBL" id="NDL64077.1"/>
    </source>
</evidence>
<dbReference type="Pfam" id="PF07338">
    <property type="entry name" value="YdgH_BhsA-like"/>
    <property type="match status" value="1"/>
</dbReference>
<comment type="caution">
    <text evidence="4">The sequence shown here is derived from an EMBL/GenBank/DDBJ whole genome shotgun (WGS) entry which is preliminary data.</text>
</comment>
<dbReference type="Gene3D" id="3.30.1660.10">
    <property type="entry name" value="Flavin-binding protein dodecin"/>
    <property type="match status" value="1"/>
</dbReference>
<accession>A0A845SLF8</accession>
<name>A0A845SLF8_9GAMM</name>
<organism evidence="4 5">
    <name type="scientific">Acerihabitans arboris</name>
    <dbReference type="NCBI Taxonomy" id="2691583"/>
    <lineage>
        <taxon>Bacteria</taxon>
        <taxon>Pseudomonadati</taxon>
        <taxon>Pseudomonadota</taxon>
        <taxon>Gammaproteobacteria</taxon>
        <taxon>Enterobacterales</taxon>
        <taxon>Pectobacteriaceae</taxon>
        <taxon>Acerihabitans</taxon>
    </lineage>
</organism>